<keyword evidence="1" id="KW-0472">Membrane</keyword>
<reference evidence="2" key="1">
    <citation type="journal article" date="2023" name="bioRxiv">
        <title>Improved chromosome-level genome assembly for marigold (Tagetes erecta).</title>
        <authorList>
            <person name="Jiang F."/>
            <person name="Yuan L."/>
            <person name="Wang S."/>
            <person name="Wang H."/>
            <person name="Xu D."/>
            <person name="Wang A."/>
            <person name="Fan W."/>
        </authorList>
    </citation>
    <scope>NUCLEOTIDE SEQUENCE</scope>
    <source>
        <strain evidence="2">WSJ</strain>
        <tissue evidence="2">Leaf</tissue>
    </source>
</reference>
<feature type="transmembrane region" description="Helical" evidence="1">
    <location>
        <begin position="52"/>
        <end position="72"/>
    </location>
</feature>
<evidence type="ECO:0000313" key="2">
    <source>
        <dbReference type="EMBL" id="KAK1414792.1"/>
    </source>
</evidence>
<keyword evidence="3" id="KW-1185">Reference proteome</keyword>
<organism evidence="2 3">
    <name type="scientific">Tagetes erecta</name>
    <name type="common">African marigold</name>
    <dbReference type="NCBI Taxonomy" id="13708"/>
    <lineage>
        <taxon>Eukaryota</taxon>
        <taxon>Viridiplantae</taxon>
        <taxon>Streptophyta</taxon>
        <taxon>Embryophyta</taxon>
        <taxon>Tracheophyta</taxon>
        <taxon>Spermatophyta</taxon>
        <taxon>Magnoliopsida</taxon>
        <taxon>eudicotyledons</taxon>
        <taxon>Gunneridae</taxon>
        <taxon>Pentapetalae</taxon>
        <taxon>asterids</taxon>
        <taxon>campanulids</taxon>
        <taxon>Asterales</taxon>
        <taxon>Asteraceae</taxon>
        <taxon>Asteroideae</taxon>
        <taxon>Heliantheae alliance</taxon>
        <taxon>Tageteae</taxon>
        <taxon>Tagetes</taxon>
    </lineage>
</organism>
<proteinExistence type="predicted"/>
<dbReference type="EMBL" id="JAUHHV010000008">
    <property type="protein sequence ID" value="KAK1414792.1"/>
    <property type="molecule type" value="Genomic_DNA"/>
</dbReference>
<evidence type="ECO:0000256" key="1">
    <source>
        <dbReference type="SAM" id="Phobius"/>
    </source>
</evidence>
<comment type="caution">
    <text evidence="2">The sequence shown here is derived from an EMBL/GenBank/DDBJ whole genome shotgun (WGS) entry which is preliminary data.</text>
</comment>
<name>A0AAD8K5U5_TARER</name>
<dbReference type="Proteomes" id="UP001229421">
    <property type="component" value="Unassembled WGS sequence"/>
</dbReference>
<keyword evidence="1" id="KW-0812">Transmembrane</keyword>
<accession>A0AAD8K5U5</accession>
<dbReference type="AlphaFoldDB" id="A0AAD8K5U5"/>
<gene>
    <name evidence="2" type="ORF">QVD17_30551</name>
</gene>
<sequence>MFITSAGDFWLSTIGVSPNGGLNSNFGSVCGCLAQANVVVVLQILRSVTMLVLLLFGGYLFGTYQLLFGCWISDPLCQCSSLCVGDSTLIIVVTVGIEI</sequence>
<evidence type="ECO:0000313" key="3">
    <source>
        <dbReference type="Proteomes" id="UP001229421"/>
    </source>
</evidence>
<protein>
    <submittedName>
        <fullName evidence="2">Uncharacterized protein</fullName>
    </submittedName>
</protein>
<keyword evidence="1" id="KW-1133">Transmembrane helix</keyword>